<keyword evidence="2" id="KW-0732">Signal</keyword>
<protein>
    <submittedName>
        <fullName evidence="3">Aminopeptidase</fullName>
    </submittedName>
</protein>
<feature type="signal peptide" evidence="2">
    <location>
        <begin position="1"/>
        <end position="19"/>
    </location>
</feature>
<keyword evidence="3" id="KW-0378">Hydrolase</keyword>
<evidence type="ECO:0000256" key="1">
    <source>
        <dbReference type="ARBA" id="ARBA00022723"/>
    </source>
</evidence>
<dbReference type="RefSeq" id="WP_202013725.1">
    <property type="nucleotide sequence ID" value="NZ_JAERRB010000009.1"/>
</dbReference>
<evidence type="ECO:0000313" key="3">
    <source>
        <dbReference type="EMBL" id="MBL0744077.1"/>
    </source>
</evidence>
<dbReference type="InterPro" id="IPR035097">
    <property type="entry name" value="M29_N-terminal"/>
</dbReference>
<accession>A0ABS1KXU8</accession>
<proteinExistence type="predicted"/>
<dbReference type="Pfam" id="PF26233">
    <property type="entry name" value="NicX"/>
    <property type="match status" value="1"/>
</dbReference>
<dbReference type="SUPFAM" id="SSF144052">
    <property type="entry name" value="Thermophilic metalloprotease-like"/>
    <property type="match status" value="1"/>
</dbReference>
<reference evidence="3 4" key="1">
    <citation type="submission" date="2021-01" db="EMBL/GenBank/DDBJ databases">
        <title>Chryseolinea sp. Jin1 Genome sequencing and assembly.</title>
        <authorList>
            <person name="Kim I."/>
        </authorList>
    </citation>
    <scope>NUCLEOTIDE SEQUENCE [LARGE SCALE GENOMIC DNA]</scope>
    <source>
        <strain evidence="3 4">Jin1</strain>
    </source>
</reference>
<keyword evidence="3" id="KW-0031">Aminopeptidase</keyword>
<sequence>MKKNLLFLLLTLPLAATWAQQINYDTLAKNIATKSIGIKAGETVYIYGDQNAVPLMEALGKVCETLGAKHLPKLNPDKFQGTESMNNFLTGELSPPEKLVEWLNTADACIILTPFDKEPRWLFKDITATVADAQQTVIREALLKSHTRILYVTYPTRAFAEGLSLNYDAYEQMTWKAITTHNNDVEKLVKRLKGLLANAKQVRITTTSGTNLTFSIAGRAAAANDGAVTEAEAASRAPYNKLDRLPADMVEVSIAEHSANGKVIVPLCECDYDAVTQATLTFVNGKIQTITAKTGADCLKGKFAAQDASVLLGSVSFGFNADLKPMNTGGALYWPRATAGMVTLTTGSNQFLGGKNDIRAVQFNFPLADVNLVEIDGKVALKKP</sequence>
<dbReference type="InterPro" id="IPR052170">
    <property type="entry name" value="M29_Exopeptidase"/>
</dbReference>
<dbReference type="GO" id="GO:0004177">
    <property type="term" value="F:aminopeptidase activity"/>
    <property type="evidence" value="ECO:0007669"/>
    <property type="project" value="UniProtKB-KW"/>
</dbReference>
<dbReference type="Gene3D" id="3.40.1830.10">
    <property type="entry name" value="Thermophilic metalloprotease (M29)"/>
    <property type="match status" value="1"/>
</dbReference>
<comment type="caution">
    <text evidence="3">The sequence shown here is derived from an EMBL/GenBank/DDBJ whole genome shotgun (WGS) entry which is preliminary data.</text>
</comment>
<keyword evidence="1" id="KW-0479">Metal-binding</keyword>
<feature type="chain" id="PRO_5045598332" evidence="2">
    <location>
        <begin position="20"/>
        <end position="384"/>
    </location>
</feature>
<dbReference type="EMBL" id="JAERRB010000009">
    <property type="protein sequence ID" value="MBL0744077.1"/>
    <property type="molecule type" value="Genomic_DNA"/>
</dbReference>
<evidence type="ECO:0000256" key="2">
    <source>
        <dbReference type="SAM" id="SignalP"/>
    </source>
</evidence>
<keyword evidence="4" id="KW-1185">Reference proteome</keyword>
<dbReference type="Proteomes" id="UP000613030">
    <property type="component" value="Unassembled WGS sequence"/>
</dbReference>
<gene>
    <name evidence="3" type="ORF">JI741_22785</name>
</gene>
<evidence type="ECO:0000313" key="4">
    <source>
        <dbReference type="Proteomes" id="UP000613030"/>
    </source>
</evidence>
<dbReference type="PANTHER" id="PTHR34448">
    <property type="entry name" value="AMINOPEPTIDASE"/>
    <property type="match status" value="1"/>
</dbReference>
<dbReference type="PANTHER" id="PTHR34448:SF1">
    <property type="entry name" value="BLL6088 PROTEIN"/>
    <property type="match status" value="1"/>
</dbReference>
<keyword evidence="3" id="KW-0645">Protease</keyword>
<organism evidence="3 4">
    <name type="scientific">Chryseolinea lacunae</name>
    <dbReference type="NCBI Taxonomy" id="2801331"/>
    <lineage>
        <taxon>Bacteria</taxon>
        <taxon>Pseudomonadati</taxon>
        <taxon>Bacteroidota</taxon>
        <taxon>Cytophagia</taxon>
        <taxon>Cytophagales</taxon>
        <taxon>Fulvivirgaceae</taxon>
        <taxon>Chryseolinea</taxon>
    </lineage>
</organism>
<dbReference type="InterPro" id="IPR058739">
    <property type="entry name" value="NicX"/>
</dbReference>
<name>A0ABS1KXU8_9BACT</name>